<sequence>MNARVRDNIRGLSNPPRLAISGLSKISGIPDDGTYKPLKWDSADQYGGWTTNDNESFTVPTSGVYLASASVTALVPADISKGPAFRLVCVNQQVQGGEREWLRSYNLALVPSTYLTCSLRGPIFAVQGDRLTLRANTPARTGAWEISSGSRPSTQLNAASFTLVAPGATTL</sequence>
<evidence type="ECO:0000313" key="2">
    <source>
        <dbReference type="Proteomes" id="UP001500668"/>
    </source>
</evidence>
<keyword evidence="2" id="KW-1185">Reference proteome</keyword>
<dbReference type="EMBL" id="BAAACA010000004">
    <property type="protein sequence ID" value="GAA0579422.1"/>
    <property type="molecule type" value="Genomic_DNA"/>
</dbReference>
<name>A0ABN1F0T0_9ACTN</name>
<dbReference type="Proteomes" id="UP001500668">
    <property type="component" value="Unassembled WGS sequence"/>
</dbReference>
<gene>
    <name evidence="1" type="ORF">GCM10010394_04970</name>
</gene>
<accession>A0ABN1F0T0</accession>
<evidence type="ECO:0000313" key="1">
    <source>
        <dbReference type="EMBL" id="GAA0579422.1"/>
    </source>
</evidence>
<comment type="caution">
    <text evidence="1">The sequence shown here is derived from an EMBL/GenBank/DDBJ whole genome shotgun (WGS) entry which is preliminary data.</text>
</comment>
<evidence type="ECO:0008006" key="3">
    <source>
        <dbReference type="Google" id="ProtNLM"/>
    </source>
</evidence>
<organism evidence="1 2">
    <name type="scientific">Streptomyces crystallinus</name>
    <dbReference type="NCBI Taxonomy" id="68191"/>
    <lineage>
        <taxon>Bacteria</taxon>
        <taxon>Bacillati</taxon>
        <taxon>Actinomycetota</taxon>
        <taxon>Actinomycetes</taxon>
        <taxon>Kitasatosporales</taxon>
        <taxon>Streptomycetaceae</taxon>
        <taxon>Streptomyces</taxon>
    </lineage>
</organism>
<reference evidence="1 2" key="1">
    <citation type="journal article" date="2019" name="Int. J. Syst. Evol. Microbiol.">
        <title>The Global Catalogue of Microorganisms (GCM) 10K type strain sequencing project: providing services to taxonomists for standard genome sequencing and annotation.</title>
        <authorList>
            <consortium name="The Broad Institute Genomics Platform"/>
            <consortium name="The Broad Institute Genome Sequencing Center for Infectious Disease"/>
            <person name="Wu L."/>
            <person name="Ma J."/>
        </authorList>
    </citation>
    <scope>NUCLEOTIDE SEQUENCE [LARGE SCALE GENOMIC DNA]</scope>
    <source>
        <strain evidence="1 2">JCM 5067</strain>
    </source>
</reference>
<protein>
    <recommendedName>
        <fullName evidence="3">C1q domain-containing protein</fullName>
    </recommendedName>
</protein>
<dbReference type="RefSeq" id="WP_344069379.1">
    <property type="nucleotide sequence ID" value="NZ_BAAACA010000004.1"/>
</dbReference>
<proteinExistence type="predicted"/>